<reference evidence="2" key="1">
    <citation type="submission" date="2023-06" db="EMBL/GenBank/DDBJ databases">
        <title>Survivors Of The Sea: Transcriptome response of Skeletonema marinoi to long-term dormancy.</title>
        <authorList>
            <person name="Pinder M.I.M."/>
            <person name="Kourtchenko O."/>
            <person name="Robertson E.K."/>
            <person name="Larsson T."/>
            <person name="Maumus F."/>
            <person name="Osuna-Cruz C.M."/>
            <person name="Vancaester E."/>
            <person name="Stenow R."/>
            <person name="Vandepoele K."/>
            <person name="Ploug H."/>
            <person name="Bruchert V."/>
            <person name="Godhe A."/>
            <person name="Topel M."/>
        </authorList>
    </citation>
    <scope>NUCLEOTIDE SEQUENCE</scope>
    <source>
        <strain evidence="2">R05AC</strain>
    </source>
</reference>
<dbReference type="Proteomes" id="UP001224775">
    <property type="component" value="Unassembled WGS sequence"/>
</dbReference>
<dbReference type="GO" id="GO:0005829">
    <property type="term" value="C:cytosol"/>
    <property type="evidence" value="ECO:0007669"/>
    <property type="project" value="TreeGrafter"/>
</dbReference>
<keyword evidence="3" id="KW-1185">Reference proteome</keyword>
<keyword evidence="2" id="KW-0067">ATP-binding</keyword>
<evidence type="ECO:0000313" key="2">
    <source>
        <dbReference type="EMBL" id="KAK1746398.1"/>
    </source>
</evidence>
<dbReference type="PANTHER" id="PTHR10887">
    <property type="entry name" value="DNA2/NAM7 HELICASE FAMILY"/>
    <property type="match status" value="1"/>
</dbReference>
<sequence length="304" mass="34614">MMPSALFYYDRLRSAKNLGLDSLSYWIERLRSVEALTNRVEMAVEAPASCEDNMNIYRQVHRQNKWPIHFRAVKGKDTSVSLDTFTGTDSWQNSEEADTAVEIVDALIQSGVAPIKIGVMSPFRGQVVAIRKRCRAKHYHDVNVGTIENFQGVEQDVIILSLTRSNPAFVENDVKRRMGLFGMPKQANVALTRAENLFIVIGNPESMWEDQLWRQWLLFCFRNGLWYGEGLEEWDSVKSGFNDANFVEMLEQVDDESNDTDSVVVSTMEKIHRVHSTDECKSEEIGLNVQKASAEGMLARICHD</sequence>
<accession>A0AAD9DI33</accession>
<dbReference type="AlphaFoldDB" id="A0AAD9DI33"/>
<organism evidence="2 3">
    <name type="scientific">Skeletonema marinoi</name>
    <dbReference type="NCBI Taxonomy" id="267567"/>
    <lineage>
        <taxon>Eukaryota</taxon>
        <taxon>Sar</taxon>
        <taxon>Stramenopiles</taxon>
        <taxon>Ochrophyta</taxon>
        <taxon>Bacillariophyta</taxon>
        <taxon>Coscinodiscophyceae</taxon>
        <taxon>Thalassiosirophycidae</taxon>
        <taxon>Thalassiosirales</taxon>
        <taxon>Skeletonemataceae</taxon>
        <taxon>Skeletonema</taxon>
        <taxon>Skeletonema marinoi-dohrnii complex</taxon>
    </lineage>
</organism>
<dbReference type="EMBL" id="JATAAI010000004">
    <property type="protein sequence ID" value="KAK1746398.1"/>
    <property type="molecule type" value="Genomic_DNA"/>
</dbReference>
<proteinExistence type="predicted"/>
<dbReference type="InterPro" id="IPR045055">
    <property type="entry name" value="DNA2/NAM7-like"/>
</dbReference>
<protein>
    <submittedName>
        <fullName evidence="2">Upf1-like family helicase</fullName>
        <ecNumber evidence="2">3.6.4.12</ecNumber>
    </submittedName>
</protein>
<dbReference type="CDD" id="cd18808">
    <property type="entry name" value="SF1_C_Upf1"/>
    <property type="match status" value="1"/>
</dbReference>
<feature type="domain" description="DNA2/NAM7 helicase-like C-terminal" evidence="1">
    <location>
        <begin position="2"/>
        <end position="204"/>
    </location>
</feature>
<dbReference type="GO" id="GO:0003678">
    <property type="term" value="F:DNA helicase activity"/>
    <property type="evidence" value="ECO:0007669"/>
    <property type="project" value="UniProtKB-EC"/>
</dbReference>
<gene>
    <name evidence="2" type="ORF">QTG54_003005</name>
</gene>
<name>A0AAD9DI33_9STRA</name>
<dbReference type="InterPro" id="IPR047187">
    <property type="entry name" value="SF1_C_Upf1"/>
</dbReference>
<evidence type="ECO:0000259" key="1">
    <source>
        <dbReference type="Pfam" id="PF13087"/>
    </source>
</evidence>
<dbReference type="InterPro" id="IPR027417">
    <property type="entry name" value="P-loop_NTPase"/>
</dbReference>
<comment type="caution">
    <text evidence="2">The sequence shown here is derived from an EMBL/GenBank/DDBJ whole genome shotgun (WGS) entry which is preliminary data.</text>
</comment>
<dbReference type="InterPro" id="IPR041679">
    <property type="entry name" value="DNA2/NAM7-like_C"/>
</dbReference>
<dbReference type="Pfam" id="PF13087">
    <property type="entry name" value="AAA_12"/>
    <property type="match status" value="1"/>
</dbReference>
<keyword evidence="2" id="KW-0347">Helicase</keyword>
<dbReference type="Gene3D" id="3.40.50.300">
    <property type="entry name" value="P-loop containing nucleotide triphosphate hydrolases"/>
    <property type="match status" value="1"/>
</dbReference>
<dbReference type="SUPFAM" id="SSF52540">
    <property type="entry name" value="P-loop containing nucleoside triphosphate hydrolases"/>
    <property type="match status" value="1"/>
</dbReference>
<dbReference type="GO" id="GO:0035194">
    <property type="term" value="P:regulatory ncRNA-mediated post-transcriptional gene silencing"/>
    <property type="evidence" value="ECO:0007669"/>
    <property type="project" value="TreeGrafter"/>
</dbReference>
<dbReference type="GO" id="GO:0016787">
    <property type="term" value="F:hydrolase activity"/>
    <property type="evidence" value="ECO:0007669"/>
    <property type="project" value="UniProtKB-KW"/>
</dbReference>
<dbReference type="EC" id="3.6.4.12" evidence="2"/>
<dbReference type="PANTHER" id="PTHR10887:SF322">
    <property type="entry name" value="HELICASE MOV-10"/>
    <property type="match status" value="1"/>
</dbReference>
<dbReference type="GO" id="GO:0043186">
    <property type="term" value="C:P granule"/>
    <property type="evidence" value="ECO:0007669"/>
    <property type="project" value="TreeGrafter"/>
</dbReference>
<keyword evidence="2" id="KW-0547">Nucleotide-binding</keyword>
<evidence type="ECO:0000313" key="3">
    <source>
        <dbReference type="Proteomes" id="UP001224775"/>
    </source>
</evidence>
<keyword evidence="2" id="KW-0378">Hydrolase</keyword>